<sequence>MNVRQFTVSSNGGVFRQCDAYRISRSFRPFLEKRTAFARFAAENLRCVRRALITILRTFLIGGGRYDRTTQRGFFSFGRVACRD</sequence>
<reference evidence="1 2" key="1">
    <citation type="journal article" date="2019" name="Sci. Rep.">
        <title>Differences in resource use lead to coexistence of seed-transmitted microbial populations.</title>
        <authorList>
            <person name="Torres-Cortes G."/>
            <person name="Garcia B.J."/>
            <person name="Compant S."/>
            <person name="Rezki S."/>
            <person name="Jones P."/>
            <person name="Preveaux A."/>
            <person name="Briand M."/>
            <person name="Roulet A."/>
            <person name="Bouchez O."/>
            <person name="Jacobson D."/>
            <person name="Barret M."/>
        </authorList>
    </citation>
    <scope>NUCLEOTIDE SEQUENCE [LARGE SCALE GENOMIC DNA]</scope>
    <source>
        <strain evidence="1 2">CFBP13530</strain>
    </source>
</reference>
<dbReference type="EMBL" id="QGAL01000010">
    <property type="protein sequence ID" value="TKK15090.1"/>
    <property type="molecule type" value="Genomic_DNA"/>
</dbReference>
<name>A0AB38NZG9_9ENTR</name>
<proteinExistence type="predicted"/>
<organism evidence="1 2">
    <name type="scientific">Enterobacter cancerogenus</name>
    <dbReference type="NCBI Taxonomy" id="69218"/>
    <lineage>
        <taxon>Bacteria</taxon>
        <taxon>Pseudomonadati</taxon>
        <taxon>Pseudomonadota</taxon>
        <taxon>Gammaproteobacteria</taxon>
        <taxon>Enterobacterales</taxon>
        <taxon>Enterobacteriaceae</taxon>
        <taxon>Enterobacter</taxon>
        <taxon>Enterobacter cloacae complex</taxon>
    </lineage>
</organism>
<accession>A0AB38NZG9</accession>
<comment type="caution">
    <text evidence="1">The sequence shown here is derived from an EMBL/GenBank/DDBJ whole genome shotgun (WGS) entry which is preliminary data.</text>
</comment>
<evidence type="ECO:0000313" key="1">
    <source>
        <dbReference type="EMBL" id="TKK15090.1"/>
    </source>
</evidence>
<gene>
    <name evidence="1" type="ORF">EcCFBP13530_21640</name>
</gene>
<protein>
    <submittedName>
        <fullName evidence="1">Uncharacterized protein</fullName>
    </submittedName>
</protein>
<dbReference type="AlphaFoldDB" id="A0AB38NZG9"/>
<dbReference type="Proteomes" id="UP000306327">
    <property type="component" value="Unassembled WGS sequence"/>
</dbReference>
<evidence type="ECO:0000313" key="2">
    <source>
        <dbReference type="Proteomes" id="UP000306327"/>
    </source>
</evidence>